<evidence type="ECO:0000259" key="1">
    <source>
        <dbReference type="PROSITE" id="PS51186"/>
    </source>
</evidence>
<dbReference type="PANTHER" id="PTHR37817:SF1">
    <property type="entry name" value="N-ACETYLTRANSFERASE EIS"/>
    <property type="match status" value="1"/>
</dbReference>
<keyword evidence="3" id="KW-1185">Reference proteome</keyword>
<dbReference type="InterPro" id="IPR016181">
    <property type="entry name" value="Acyl_CoA_acyltransferase"/>
</dbReference>
<feature type="domain" description="N-acetyltransferase" evidence="1">
    <location>
        <begin position="9"/>
        <end position="157"/>
    </location>
</feature>
<dbReference type="Proteomes" id="UP000280197">
    <property type="component" value="Chromosome"/>
</dbReference>
<reference evidence="2 3" key="1">
    <citation type="submission" date="2018-12" db="EMBL/GenBank/DDBJ databases">
        <authorList>
            <person name="Li K."/>
        </authorList>
    </citation>
    <scope>NUCLEOTIDE SEQUENCE [LARGE SCALE GENOMIC DNA]</scope>
    <source>
        <strain evidence="3">CR22</strain>
    </source>
</reference>
<keyword evidence="2" id="KW-0808">Transferase</keyword>
<dbReference type="InterPro" id="IPR000182">
    <property type="entry name" value="GNAT_dom"/>
</dbReference>
<dbReference type="CDD" id="cd04301">
    <property type="entry name" value="NAT_SF"/>
    <property type="match status" value="1"/>
</dbReference>
<dbReference type="GO" id="GO:0034069">
    <property type="term" value="F:aminoglycoside N-acetyltransferase activity"/>
    <property type="evidence" value="ECO:0007669"/>
    <property type="project" value="TreeGrafter"/>
</dbReference>
<dbReference type="InterPro" id="IPR051554">
    <property type="entry name" value="Acetyltransferase_Eis"/>
</dbReference>
<dbReference type="Pfam" id="PF13527">
    <property type="entry name" value="Acetyltransf_9"/>
    <property type="match status" value="1"/>
</dbReference>
<protein>
    <submittedName>
        <fullName evidence="2">GNAT family N-acetyltransferase</fullName>
    </submittedName>
</protein>
<sequence>MIVMTYSVNRLPHYTKADLDEITGGLDDPFEVAAFGVRSRDKDVHFGVRHQGRLVAHAGLVDATVSVGARRFPVAGLGGVVVAPDLRGQGLARLVVEAAVAHARGTGAEFGLLFCLPDRMPLYRRLGWRESPDGMRVEQPGEAVVDHPLHTMWLPLAEGAVWPAGRARLHSLPM</sequence>
<proteinExistence type="predicted"/>
<dbReference type="Gene3D" id="3.40.630.30">
    <property type="match status" value="1"/>
</dbReference>
<accession>A0A3S9I4T3</accession>
<dbReference type="KEGG" id="saqu:EJC51_26195"/>
<dbReference type="GO" id="GO:0030649">
    <property type="term" value="P:aminoglycoside antibiotic catabolic process"/>
    <property type="evidence" value="ECO:0007669"/>
    <property type="project" value="TreeGrafter"/>
</dbReference>
<gene>
    <name evidence="2" type="ORF">EJC51_26195</name>
</gene>
<evidence type="ECO:0000313" key="3">
    <source>
        <dbReference type="Proteomes" id="UP000280197"/>
    </source>
</evidence>
<dbReference type="PANTHER" id="PTHR37817">
    <property type="entry name" value="N-ACETYLTRANSFERASE EIS"/>
    <property type="match status" value="1"/>
</dbReference>
<dbReference type="SUPFAM" id="SSF55729">
    <property type="entry name" value="Acyl-CoA N-acyltransferases (Nat)"/>
    <property type="match status" value="1"/>
</dbReference>
<dbReference type="AlphaFoldDB" id="A0A3S9I4T3"/>
<dbReference type="EMBL" id="CP034463">
    <property type="protein sequence ID" value="AZP19252.1"/>
    <property type="molecule type" value="Genomic_DNA"/>
</dbReference>
<evidence type="ECO:0000313" key="2">
    <source>
        <dbReference type="EMBL" id="AZP19252.1"/>
    </source>
</evidence>
<dbReference type="PROSITE" id="PS51186">
    <property type="entry name" value="GNAT"/>
    <property type="match status" value="1"/>
</dbReference>
<name>A0A3S9I4T3_9ACTN</name>
<organism evidence="2 3">
    <name type="scientific">Streptomyces aquilus</name>
    <dbReference type="NCBI Taxonomy" id="2548456"/>
    <lineage>
        <taxon>Bacteria</taxon>
        <taxon>Bacillati</taxon>
        <taxon>Actinomycetota</taxon>
        <taxon>Actinomycetes</taxon>
        <taxon>Kitasatosporales</taxon>
        <taxon>Streptomycetaceae</taxon>
        <taxon>Streptomyces</taxon>
    </lineage>
</organism>